<accession>A0A4S8KMM8</accession>
<evidence type="ECO:0000313" key="3">
    <source>
        <dbReference type="Proteomes" id="UP000297245"/>
    </source>
</evidence>
<protein>
    <recommendedName>
        <fullName evidence="4">C2H2-type domain-containing protein</fullName>
    </recommendedName>
</protein>
<feature type="compositionally biased region" description="Basic and acidic residues" evidence="1">
    <location>
        <begin position="44"/>
        <end position="60"/>
    </location>
</feature>
<dbReference type="AlphaFoldDB" id="A0A4S8KMM8"/>
<name>A0A4S8KMM8_DENBC</name>
<sequence>MNHQGFYDFDQIEQVVSVNTPTSTASPNVPVGFSTFPSYPNYIDSERLGESGSNRDEAAGNDRSSLTIYEHDLDIQPKLEDVASSMNTMDINNPGNFISQQMVPQDLPSLTIPESRPKNSPSSHLYQLHLYRIPLSPMNLWERDRFIPQQQPQECITNSSRSQNFSYQLNGQSMPPMLGQASSGSVSNTPYQQLLPSTGPWKKENDDTSPIGIYPQHNAWSGNLFNRDNADWKSFGDDHTSNNLHTFEGDSDYVAVPIHTAAIPQTEPAVIREKIASQALIDVATRRRQNSSQKLYRCHLCSQDFTAKHNLRSNSIFDCSPKPI</sequence>
<evidence type="ECO:0000256" key="1">
    <source>
        <dbReference type="SAM" id="MobiDB-lite"/>
    </source>
</evidence>
<feature type="region of interest" description="Disordered" evidence="1">
    <location>
        <begin position="179"/>
        <end position="208"/>
    </location>
</feature>
<keyword evidence="3" id="KW-1185">Reference proteome</keyword>
<feature type="compositionally biased region" description="Polar residues" evidence="1">
    <location>
        <begin position="180"/>
        <end position="196"/>
    </location>
</feature>
<dbReference type="EMBL" id="ML180727">
    <property type="protein sequence ID" value="THU76751.1"/>
    <property type="molecule type" value="Genomic_DNA"/>
</dbReference>
<dbReference type="Proteomes" id="UP000297245">
    <property type="component" value="Unassembled WGS sequence"/>
</dbReference>
<organism evidence="2 3">
    <name type="scientific">Dendrothele bispora (strain CBS 962.96)</name>
    <dbReference type="NCBI Taxonomy" id="1314807"/>
    <lineage>
        <taxon>Eukaryota</taxon>
        <taxon>Fungi</taxon>
        <taxon>Dikarya</taxon>
        <taxon>Basidiomycota</taxon>
        <taxon>Agaricomycotina</taxon>
        <taxon>Agaricomycetes</taxon>
        <taxon>Agaricomycetidae</taxon>
        <taxon>Agaricales</taxon>
        <taxon>Agaricales incertae sedis</taxon>
        <taxon>Dendrothele</taxon>
    </lineage>
</organism>
<proteinExistence type="predicted"/>
<gene>
    <name evidence="2" type="ORF">K435DRAFT_896884</name>
</gene>
<evidence type="ECO:0000313" key="2">
    <source>
        <dbReference type="EMBL" id="THU76751.1"/>
    </source>
</evidence>
<evidence type="ECO:0008006" key="4">
    <source>
        <dbReference type="Google" id="ProtNLM"/>
    </source>
</evidence>
<reference evidence="2 3" key="1">
    <citation type="journal article" date="2019" name="Nat. Ecol. Evol.">
        <title>Megaphylogeny resolves global patterns of mushroom evolution.</title>
        <authorList>
            <person name="Varga T."/>
            <person name="Krizsan K."/>
            <person name="Foldi C."/>
            <person name="Dima B."/>
            <person name="Sanchez-Garcia M."/>
            <person name="Sanchez-Ramirez S."/>
            <person name="Szollosi G.J."/>
            <person name="Szarkandi J.G."/>
            <person name="Papp V."/>
            <person name="Albert L."/>
            <person name="Andreopoulos W."/>
            <person name="Angelini C."/>
            <person name="Antonin V."/>
            <person name="Barry K.W."/>
            <person name="Bougher N.L."/>
            <person name="Buchanan P."/>
            <person name="Buyck B."/>
            <person name="Bense V."/>
            <person name="Catcheside P."/>
            <person name="Chovatia M."/>
            <person name="Cooper J."/>
            <person name="Damon W."/>
            <person name="Desjardin D."/>
            <person name="Finy P."/>
            <person name="Geml J."/>
            <person name="Haridas S."/>
            <person name="Hughes K."/>
            <person name="Justo A."/>
            <person name="Karasinski D."/>
            <person name="Kautmanova I."/>
            <person name="Kiss B."/>
            <person name="Kocsube S."/>
            <person name="Kotiranta H."/>
            <person name="LaButti K.M."/>
            <person name="Lechner B.E."/>
            <person name="Liimatainen K."/>
            <person name="Lipzen A."/>
            <person name="Lukacs Z."/>
            <person name="Mihaltcheva S."/>
            <person name="Morgado L.N."/>
            <person name="Niskanen T."/>
            <person name="Noordeloos M.E."/>
            <person name="Ohm R.A."/>
            <person name="Ortiz-Santana B."/>
            <person name="Ovrebo C."/>
            <person name="Racz N."/>
            <person name="Riley R."/>
            <person name="Savchenko A."/>
            <person name="Shiryaev A."/>
            <person name="Soop K."/>
            <person name="Spirin V."/>
            <person name="Szebenyi C."/>
            <person name="Tomsovsky M."/>
            <person name="Tulloss R.E."/>
            <person name="Uehling J."/>
            <person name="Grigoriev I.V."/>
            <person name="Vagvolgyi C."/>
            <person name="Papp T."/>
            <person name="Martin F.M."/>
            <person name="Miettinen O."/>
            <person name="Hibbett D.S."/>
            <person name="Nagy L.G."/>
        </authorList>
    </citation>
    <scope>NUCLEOTIDE SEQUENCE [LARGE SCALE GENOMIC DNA]</scope>
    <source>
        <strain evidence="2 3">CBS 962.96</strain>
    </source>
</reference>
<feature type="region of interest" description="Disordered" evidence="1">
    <location>
        <begin position="44"/>
        <end position="64"/>
    </location>
</feature>